<dbReference type="PROSITE" id="PS00375">
    <property type="entry name" value="UDPGT"/>
    <property type="match status" value="1"/>
</dbReference>
<evidence type="ECO:0000313" key="14">
    <source>
        <dbReference type="Proteomes" id="UP000218231"/>
    </source>
</evidence>
<accession>A0A2A2LNY4</accession>
<dbReference type="InterPro" id="IPR050271">
    <property type="entry name" value="UDP-glycosyltransferase"/>
</dbReference>
<dbReference type="Gene3D" id="3.40.50.2000">
    <property type="entry name" value="Glycogen Phosphorylase B"/>
    <property type="match status" value="2"/>
</dbReference>
<keyword evidence="4" id="KW-0328">Glycosyltransferase</keyword>
<evidence type="ECO:0000256" key="11">
    <source>
        <dbReference type="SAM" id="Phobius"/>
    </source>
</evidence>
<gene>
    <name evidence="13" type="ORF">WR25_06076</name>
</gene>
<protein>
    <recommendedName>
        <fullName evidence="3">glucuronosyltransferase</fullName>
        <ecNumber evidence="3">2.4.1.17</ecNumber>
    </recommendedName>
</protein>
<organism evidence="13 14">
    <name type="scientific">Diploscapter pachys</name>
    <dbReference type="NCBI Taxonomy" id="2018661"/>
    <lineage>
        <taxon>Eukaryota</taxon>
        <taxon>Metazoa</taxon>
        <taxon>Ecdysozoa</taxon>
        <taxon>Nematoda</taxon>
        <taxon>Chromadorea</taxon>
        <taxon>Rhabditida</taxon>
        <taxon>Rhabditina</taxon>
        <taxon>Rhabditomorpha</taxon>
        <taxon>Rhabditoidea</taxon>
        <taxon>Rhabditidae</taxon>
        <taxon>Diploscapter</taxon>
    </lineage>
</organism>
<evidence type="ECO:0000256" key="10">
    <source>
        <dbReference type="ARBA" id="ARBA00047475"/>
    </source>
</evidence>
<dbReference type="Pfam" id="PF00201">
    <property type="entry name" value="UDPGT"/>
    <property type="match status" value="3"/>
</dbReference>
<proteinExistence type="inferred from homology"/>
<evidence type="ECO:0000256" key="4">
    <source>
        <dbReference type="ARBA" id="ARBA00022676"/>
    </source>
</evidence>
<dbReference type="EC" id="2.4.1.17" evidence="3"/>
<evidence type="ECO:0000256" key="7">
    <source>
        <dbReference type="ARBA" id="ARBA00022729"/>
    </source>
</evidence>
<feature type="transmembrane region" description="Helical" evidence="11">
    <location>
        <begin position="1224"/>
        <end position="1246"/>
    </location>
</feature>
<name>A0A2A2LNY4_9BILA</name>
<evidence type="ECO:0000256" key="2">
    <source>
        <dbReference type="ARBA" id="ARBA00009995"/>
    </source>
</evidence>
<keyword evidence="5" id="KW-0808">Transferase</keyword>
<dbReference type="Proteomes" id="UP000218231">
    <property type="component" value="Unassembled WGS sequence"/>
</dbReference>
<dbReference type="InterPro" id="IPR035595">
    <property type="entry name" value="UDP_glycos_trans_CS"/>
</dbReference>
<dbReference type="EMBL" id="LIAE01006546">
    <property type="protein sequence ID" value="PAV87840.1"/>
    <property type="molecule type" value="Genomic_DNA"/>
</dbReference>
<evidence type="ECO:0000256" key="6">
    <source>
        <dbReference type="ARBA" id="ARBA00022692"/>
    </source>
</evidence>
<evidence type="ECO:0000256" key="3">
    <source>
        <dbReference type="ARBA" id="ARBA00012544"/>
    </source>
</evidence>
<evidence type="ECO:0000256" key="1">
    <source>
        <dbReference type="ARBA" id="ARBA00004167"/>
    </source>
</evidence>
<evidence type="ECO:0000313" key="13">
    <source>
        <dbReference type="EMBL" id="PAV87840.1"/>
    </source>
</evidence>
<comment type="similarity">
    <text evidence="2">Belongs to the UDP-glycosyltransferase family.</text>
</comment>
<reference evidence="13 14" key="1">
    <citation type="journal article" date="2017" name="Curr. Biol.">
        <title>Genome architecture and evolution of a unichromosomal asexual nematode.</title>
        <authorList>
            <person name="Fradin H."/>
            <person name="Zegar C."/>
            <person name="Gutwein M."/>
            <person name="Lucas J."/>
            <person name="Kovtun M."/>
            <person name="Corcoran D."/>
            <person name="Baugh L.R."/>
            <person name="Kiontke K."/>
            <person name="Gunsalus K."/>
            <person name="Fitch D.H."/>
            <person name="Piano F."/>
        </authorList>
    </citation>
    <scope>NUCLEOTIDE SEQUENCE [LARGE SCALE GENOMIC DNA]</scope>
    <source>
        <strain evidence="13">PF1309</strain>
    </source>
</reference>
<dbReference type="InterPro" id="IPR057641">
    <property type="entry name" value="W02B3_4_N"/>
</dbReference>
<evidence type="ECO:0000256" key="8">
    <source>
        <dbReference type="ARBA" id="ARBA00022989"/>
    </source>
</evidence>
<keyword evidence="7" id="KW-0732">Signal</keyword>
<dbReference type="OrthoDB" id="444255at2759"/>
<feature type="domain" description="W02B3.4-like N-terminal" evidence="12">
    <location>
        <begin position="831"/>
        <end position="938"/>
    </location>
</feature>
<dbReference type="CDD" id="cd03784">
    <property type="entry name" value="GT1_Gtf-like"/>
    <property type="match status" value="2"/>
</dbReference>
<evidence type="ECO:0000259" key="12">
    <source>
        <dbReference type="Pfam" id="PF24413"/>
    </source>
</evidence>
<keyword evidence="14" id="KW-1185">Reference proteome</keyword>
<dbReference type="Pfam" id="PF24413">
    <property type="entry name" value="W02B3_4_N"/>
    <property type="match status" value="1"/>
</dbReference>
<dbReference type="SUPFAM" id="SSF53756">
    <property type="entry name" value="UDP-Glycosyltransferase/glycogen phosphorylase"/>
    <property type="match status" value="2"/>
</dbReference>
<dbReference type="PANTHER" id="PTHR48043:SF23">
    <property type="entry name" value="UDP-GLUCURONOSYLTRANSFERASE"/>
    <property type="match status" value="1"/>
</dbReference>
<keyword evidence="8 11" id="KW-1133">Transmembrane helix</keyword>
<dbReference type="PANTHER" id="PTHR48043">
    <property type="entry name" value="EG:EG0003.4 PROTEIN-RELATED"/>
    <property type="match status" value="1"/>
</dbReference>
<dbReference type="GO" id="GO:0015020">
    <property type="term" value="F:glucuronosyltransferase activity"/>
    <property type="evidence" value="ECO:0007669"/>
    <property type="project" value="UniProtKB-EC"/>
</dbReference>
<comment type="catalytic activity">
    <reaction evidence="10">
        <text>glucuronate acceptor + UDP-alpha-D-glucuronate = acceptor beta-D-glucuronoside + UDP + H(+)</text>
        <dbReference type="Rhea" id="RHEA:21032"/>
        <dbReference type="ChEBI" id="CHEBI:15378"/>
        <dbReference type="ChEBI" id="CHEBI:58052"/>
        <dbReference type="ChEBI" id="CHEBI:58223"/>
        <dbReference type="ChEBI" id="CHEBI:132367"/>
        <dbReference type="ChEBI" id="CHEBI:132368"/>
        <dbReference type="EC" id="2.4.1.17"/>
    </reaction>
</comment>
<dbReference type="FunFam" id="3.40.50.2000:FF:000038">
    <property type="entry name" value="UDP-GlucuronosylTransferase"/>
    <property type="match status" value="1"/>
</dbReference>
<dbReference type="InterPro" id="IPR002213">
    <property type="entry name" value="UDP_glucos_trans"/>
</dbReference>
<evidence type="ECO:0000256" key="9">
    <source>
        <dbReference type="ARBA" id="ARBA00023136"/>
    </source>
</evidence>
<comment type="subcellular location">
    <subcellularLocation>
        <location evidence="1">Membrane</location>
        <topology evidence="1">Single-pass membrane protein</topology>
    </subcellularLocation>
</comment>
<comment type="caution">
    <text evidence="13">The sequence shown here is derived from an EMBL/GenBank/DDBJ whole genome shotgun (WGS) entry which is preliminary data.</text>
</comment>
<dbReference type="STRING" id="2018661.A0A2A2LNY4"/>
<dbReference type="AlphaFoldDB" id="A0A2A2LNY4"/>
<sequence>MNFMGQIADTLVDAGHQVTVFQPILIENLPGTGTKKANFMSVGPDPRTKKLMGRVLTVEEIKNIWSYSAHSVMAVLWSTGFISEGSQYTCEMILDDHDLLTDLRGEKFDMAITELFDFSGLGAQSYTNSDSSVYNRATNIMMTYVSWLFPRRISSGTQRCMDLKLGKAAPNLDDIVANITWVYTNSEPFFDFSKPILPTIIELGGIGVQKPKPLDEKWDKLLSKRKTNILVSFGSVAQAFMMPEEYKQSMARMFAAFPDITFIWKYEKPEENDFVKHLDNVHLSNWLPQNDILGLEYFKLDIPKTDKLIEAIKKVLNDESYKKNAKRISEIFASRPFSPQEKLVKTIEIAGKFGADERFRNPGRNLTLVQYYNLDILLITEMFPNLFSLFLISIINGQKILVYSPTFGYSHVTAMGGIADILANAGFSVVIRITATEEVNKVLASNVIGNLWLRSSKDPFGTLDLVPLLGAVFKSTCKHLLKHEMVVKELEDEEFDLGIAEMFDFTGFALFHKLGINNIVAVQTVVLKEWAALAVGMPLSQTTYPATQGSYPLDGSIFSRLQNLIGSYASYSFQYRLVEAIQDVMDKEFGKDAPQLLDMIANVSWILSNSDPLFDFPKPASFNVVDIGGFNLRKPEPVSEEWSKTLSLRKQNVLISFGSIAKSALLPDNMKKSIVNTIKKFPQVTFIWKHEVGSDKEIEVNDNVILSKWLPQNDLLASGKIDLFITHGGSNSIIESVASAVPLLVVPIFGDQFRNSHMVVRHGFGISYDIDELADEVALTNAIRELIENKKYKVAANKISKLLSMRPYNITERIVKTPLSRIKECLDLYPRPPYTSILVDIPILQSIVDDNCKVIDRPVKIAMEESVFQRIEPGSLGMDFSGSTFIYPEYTDYIQFHDETEDFYRIIPRVKFLYFGNIKVPTDIWLFLEYWKRSRYLDCLNLRVNREPVKQILDPMMSAKYLAQLRDLFVSYDMFPFLNGGTLLGWYRECSIIPHTHDMDVAVKYEQLDIEVIKKFWEESSTFGIYRRLGMPYEGFEMTVYPVIDPDYLIDVFIMYDHDNYSYVGGTAQDGTKYRYIYPVYDPYCATDLKGKLVWITCKPRKMLEFEYGMNWSKDHSTKKFSWFSSHSNVVENGKWTEEEMKQAYQIYDETLDYDNESTTLVSIYSYDNQPAENNHELEPSEEVRKKLEENTNNNNDNQFDDAVGLEAECGSHRAIEDAEGIEVVVVVVSVIVVSAGVTVIVAVAVEVKSVVDGASVQEEVAPSNLPFGSL</sequence>
<evidence type="ECO:0000256" key="5">
    <source>
        <dbReference type="ARBA" id="ARBA00022679"/>
    </source>
</evidence>
<keyword evidence="6 11" id="KW-0812">Transmembrane</keyword>
<keyword evidence="9 11" id="KW-0472">Membrane</keyword>
<dbReference type="GO" id="GO:0016020">
    <property type="term" value="C:membrane"/>
    <property type="evidence" value="ECO:0007669"/>
    <property type="project" value="UniProtKB-SubCell"/>
</dbReference>